<gene>
    <name evidence="1" type="ORF">Sradi_4644100</name>
</gene>
<proteinExistence type="predicted"/>
<name>A0AAW2NE91_SESRA</name>
<accession>A0AAW2NE91</accession>
<organism evidence="1">
    <name type="scientific">Sesamum radiatum</name>
    <name type="common">Black benniseed</name>
    <dbReference type="NCBI Taxonomy" id="300843"/>
    <lineage>
        <taxon>Eukaryota</taxon>
        <taxon>Viridiplantae</taxon>
        <taxon>Streptophyta</taxon>
        <taxon>Embryophyta</taxon>
        <taxon>Tracheophyta</taxon>
        <taxon>Spermatophyta</taxon>
        <taxon>Magnoliopsida</taxon>
        <taxon>eudicotyledons</taxon>
        <taxon>Gunneridae</taxon>
        <taxon>Pentapetalae</taxon>
        <taxon>asterids</taxon>
        <taxon>lamiids</taxon>
        <taxon>Lamiales</taxon>
        <taxon>Pedaliaceae</taxon>
        <taxon>Sesamum</taxon>
    </lineage>
</organism>
<dbReference type="AlphaFoldDB" id="A0AAW2NE91"/>
<protein>
    <submittedName>
        <fullName evidence="1">Uncharacterized protein</fullName>
    </submittedName>
</protein>
<dbReference type="EMBL" id="JACGWJ010000020">
    <property type="protein sequence ID" value="KAL0341273.1"/>
    <property type="molecule type" value="Genomic_DNA"/>
</dbReference>
<reference evidence="1" key="1">
    <citation type="submission" date="2020-06" db="EMBL/GenBank/DDBJ databases">
        <authorList>
            <person name="Li T."/>
            <person name="Hu X."/>
            <person name="Zhang T."/>
            <person name="Song X."/>
            <person name="Zhang H."/>
            <person name="Dai N."/>
            <person name="Sheng W."/>
            <person name="Hou X."/>
            <person name="Wei L."/>
        </authorList>
    </citation>
    <scope>NUCLEOTIDE SEQUENCE</scope>
    <source>
        <strain evidence="1">G02</strain>
        <tissue evidence="1">Leaf</tissue>
    </source>
</reference>
<sequence length="113" mass="12061">MQTGAYLPNKYMLIAIDFSFGRTGGEPIIFPVVLSIETKCASLVKKKTISVADSLPVPSSELLTLFSQVSGEVLTATEMTGDIKLDTESVTNKTEGELVSSTATCNRAITILD</sequence>
<reference evidence="1" key="2">
    <citation type="journal article" date="2024" name="Plant">
        <title>Genomic evolution and insights into agronomic trait innovations of Sesamum species.</title>
        <authorList>
            <person name="Miao H."/>
            <person name="Wang L."/>
            <person name="Qu L."/>
            <person name="Liu H."/>
            <person name="Sun Y."/>
            <person name="Le M."/>
            <person name="Wang Q."/>
            <person name="Wei S."/>
            <person name="Zheng Y."/>
            <person name="Lin W."/>
            <person name="Duan Y."/>
            <person name="Cao H."/>
            <person name="Xiong S."/>
            <person name="Wang X."/>
            <person name="Wei L."/>
            <person name="Li C."/>
            <person name="Ma Q."/>
            <person name="Ju M."/>
            <person name="Zhao R."/>
            <person name="Li G."/>
            <person name="Mu C."/>
            <person name="Tian Q."/>
            <person name="Mei H."/>
            <person name="Zhang T."/>
            <person name="Gao T."/>
            <person name="Zhang H."/>
        </authorList>
    </citation>
    <scope>NUCLEOTIDE SEQUENCE</scope>
    <source>
        <strain evidence="1">G02</strain>
    </source>
</reference>
<comment type="caution">
    <text evidence="1">The sequence shown here is derived from an EMBL/GenBank/DDBJ whole genome shotgun (WGS) entry which is preliminary data.</text>
</comment>
<evidence type="ECO:0000313" key="1">
    <source>
        <dbReference type="EMBL" id="KAL0341273.1"/>
    </source>
</evidence>